<organism evidence="2 3">
    <name type="scientific">Pseudomonas fluorescens</name>
    <dbReference type="NCBI Taxonomy" id="294"/>
    <lineage>
        <taxon>Bacteria</taxon>
        <taxon>Pseudomonadati</taxon>
        <taxon>Pseudomonadota</taxon>
        <taxon>Gammaproteobacteria</taxon>
        <taxon>Pseudomonadales</taxon>
        <taxon>Pseudomonadaceae</taxon>
        <taxon>Pseudomonas</taxon>
    </lineage>
</organism>
<proteinExistence type="predicted"/>
<dbReference type="RefSeq" id="WP_078738527.1">
    <property type="nucleotide sequence ID" value="NZ_MSDF01000007.1"/>
</dbReference>
<name>A0A1T2Z6V3_PSEFL</name>
<dbReference type="Proteomes" id="UP000190965">
    <property type="component" value="Unassembled WGS sequence"/>
</dbReference>
<evidence type="ECO:0000313" key="3">
    <source>
        <dbReference type="Proteomes" id="UP000190965"/>
    </source>
</evidence>
<comment type="caution">
    <text evidence="2">The sequence shown here is derived from an EMBL/GenBank/DDBJ whole genome shotgun (WGS) entry which is preliminary data.</text>
</comment>
<reference evidence="2 3" key="1">
    <citation type="submission" date="2016-12" db="EMBL/GenBank/DDBJ databases">
        <title>Draft genome sequences of seven strains of Pseudomonas fluorescens that produce 4-formylaminooxyvinylglycine.</title>
        <authorList>
            <person name="Okrent R.A."/>
            <person name="Manning V.A."/>
            <person name="Trippe K.M."/>
        </authorList>
    </citation>
    <scope>NUCLEOTIDE SEQUENCE [LARGE SCALE GENOMIC DNA]</scope>
    <source>
        <strain evidence="2 3">P5A</strain>
    </source>
</reference>
<protein>
    <recommendedName>
        <fullName evidence="1">N-acetylmuramidase domain-containing protein</fullName>
    </recommendedName>
</protein>
<dbReference type="OrthoDB" id="1523598at2"/>
<gene>
    <name evidence="2" type="ORF">BFW87_03165</name>
</gene>
<evidence type="ECO:0000313" key="2">
    <source>
        <dbReference type="EMBL" id="OPA99729.1"/>
    </source>
</evidence>
<sequence>MTSPQGLPVAIKASVGTPGKATNNLADVRSIQHLFNLIKSASDLPLVEDGLSGPKLVQRIIAYQTARLNAKKPDGVVDANGQTFKSLVEDAGKASPANQATIKASSDQKQWLTEVTCDGGVALTDADFQSAAAQLGNGIQVSLIKAFAIVESSGRSGFGPAKLPVIAFEGHIFRKYTEKRYDKTHPLLSYPYLVKAGPQWQANNKDQATAWRTLADAFKLDPESALNSASFGMFQMMGFNFRTCGYKNVSDFAVAMKRNAGEQLKAFVVFCSKNPALIKAMKDRDYAGMARNYNGADFGNYDKRIQKEYEALEKKK</sequence>
<dbReference type="EMBL" id="MSDF01000007">
    <property type="protein sequence ID" value="OPA99729.1"/>
    <property type="molecule type" value="Genomic_DNA"/>
</dbReference>
<dbReference type="InterPro" id="IPR024408">
    <property type="entry name" value="Muramidase"/>
</dbReference>
<accession>A0A1T2Z6V3</accession>
<dbReference type="AlphaFoldDB" id="A0A1T2Z6V3"/>
<feature type="domain" description="N-acetylmuramidase" evidence="1">
    <location>
        <begin position="141"/>
        <end position="312"/>
    </location>
</feature>
<evidence type="ECO:0000259" key="1">
    <source>
        <dbReference type="Pfam" id="PF11860"/>
    </source>
</evidence>
<dbReference type="Pfam" id="PF11860">
    <property type="entry name" value="Muramidase"/>
    <property type="match status" value="1"/>
</dbReference>